<feature type="binding site" evidence="8">
    <location>
        <position position="215"/>
    </location>
    <ligand>
        <name>Zn(2+)</name>
        <dbReference type="ChEBI" id="CHEBI:29105"/>
    </ligand>
</feature>
<dbReference type="PANTHER" id="PTHR11113">
    <property type="entry name" value="N-ACETYLGLUCOSAMINE-6-PHOSPHATE DEACETYLASE"/>
    <property type="match status" value="1"/>
</dbReference>
<name>A0A367V5Z8_9PROT</name>
<feature type="binding site" evidence="8">
    <location>
        <position position="130"/>
    </location>
    <ligand>
        <name>Zn(2+)</name>
        <dbReference type="ChEBI" id="CHEBI:29105"/>
    </ligand>
</feature>
<dbReference type="Pfam" id="PF01979">
    <property type="entry name" value="Amidohydro_1"/>
    <property type="match status" value="1"/>
</dbReference>
<evidence type="ECO:0000256" key="2">
    <source>
        <dbReference type="ARBA" id="ARBA00022723"/>
    </source>
</evidence>
<evidence type="ECO:0000313" key="10">
    <source>
        <dbReference type="EMBL" id="RCK20636.1"/>
    </source>
</evidence>
<gene>
    <name evidence="10" type="ORF">TH6_16435</name>
</gene>
<keyword evidence="3 5" id="KW-0378">Hydrolase</keyword>
<evidence type="ECO:0000256" key="8">
    <source>
        <dbReference type="PIRSR" id="PIRSR038994-3"/>
    </source>
</evidence>
<dbReference type="InterPro" id="IPR032466">
    <property type="entry name" value="Metal_Hydrolase"/>
</dbReference>
<evidence type="ECO:0000256" key="1">
    <source>
        <dbReference type="ARBA" id="ARBA00010716"/>
    </source>
</evidence>
<dbReference type="AlphaFoldDB" id="A0A367V5Z8"/>
<dbReference type="InterPro" id="IPR006680">
    <property type="entry name" value="Amidohydro-rel"/>
</dbReference>
<dbReference type="PANTHER" id="PTHR11113:SF14">
    <property type="entry name" value="N-ACETYLGLUCOSAMINE-6-PHOSPHATE DEACETYLASE"/>
    <property type="match status" value="1"/>
</dbReference>
<evidence type="ECO:0000256" key="7">
    <source>
        <dbReference type="PIRSR" id="PIRSR038994-2"/>
    </source>
</evidence>
<dbReference type="Gene3D" id="3.20.20.140">
    <property type="entry name" value="Metal-dependent hydrolases"/>
    <property type="match status" value="1"/>
</dbReference>
<reference evidence="10 11" key="1">
    <citation type="submission" date="2014-07" db="EMBL/GenBank/DDBJ databases">
        <title>Draft genome sequence of Thalassospira profundimaris R8-17.</title>
        <authorList>
            <person name="Lai Q."/>
            <person name="Shao Z."/>
        </authorList>
    </citation>
    <scope>NUCLEOTIDE SEQUENCE [LARGE SCALE GENOMIC DNA]</scope>
    <source>
        <strain evidence="10 11">R8-17</strain>
    </source>
</reference>
<dbReference type="FunFam" id="3.20.20.140:FF:000004">
    <property type="entry name" value="N-acetylglucosamine-6-phosphate deacetylase"/>
    <property type="match status" value="1"/>
</dbReference>
<dbReference type="GO" id="GO:0046872">
    <property type="term" value="F:metal ion binding"/>
    <property type="evidence" value="ECO:0007669"/>
    <property type="project" value="UniProtKB-KW"/>
</dbReference>
<dbReference type="GO" id="GO:0008448">
    <property type="term" value="F:N-acetylglucosamine-6-phosphate deacetylase activity"/>
    <property type="evidence" value="ECO:0007669"/>
    <property type="project" value="InterPro"/>
</dbReference>
<evidence type="ECO:0000256" key="3">
    <source>
        <dbReference type="ARBA" id="ARBA00022801"/>
    </source>
</evidence>
<sequence length="382" mass="40864">MSVFAIRNARIFDGSDFLADHAVLVKDGKIDAIIADGSLPDDVETFDGKGQTLAPGLIDVQVNGGGGVLLNDAPDVETIKTMVTAHRKYGTTAMLPTLITDTREKMEAAITAVQEAIDGDLPGVIGIHLEGPYLNHQRRGVHPDHQIRHMEDDAIELLSGLRNGRTLVTLAPENVAKGAIKELVARNVLVCAGHTAGTYEDMMSAIDEGMQGFTHLYNAMSPLSHRAPGVVGAALSDDRTWCGLIADGYHVHPAVIKASVRAKVKGKMMLVTDAMPTVGAVEKRFKLGEEEIIAVDGRCALADGTLAGSDLDMISAVRNCMGMAEVRLDEALRMASLYPAQFLGLDHVLGRLAPGYQADMILFDDQFAVTRSWVKGAELACV</sequence>
<comment type="cofactor">
    <cofactor evidence="8">
        <name>a divalent metal cation</name>
        <dbReference type="ChEBI" id="CHEBI:60240"/>
    </cofactor>
    <text evidence="8">Binds 1 divalent metal cation per subunit.</text>
</comment>
<feature type="binding site" evidence="7">
    <location>
        <begin position="306"/>
        <end position="308"/>
    </location>
    <ligand>
        <name>substrate</name>
    </ligand>
</feature>
<proteinExistence type="inferred from homology"/>
<feature type="binding site" evidence="7">
    <location>
        <begin position="218"/>
        <end position="219"/>
    </location>
    <ligand>
        <name>substrate</name>
    </ligand>
</feature>
<dbReference type="SUPFAM" id="SSF51556">
    <property type="entry name" value="Metallo-dependent hydrolases"/>
    <property type="match status" value="1"/>
</dbReference>
<keyword evidence="4 5" id="KW-0119">Carbohydrate metabolism</keyword>
<dbReference type="RefSeq" id="WP_062954910.1">
    <property type="nucleotide sequence ID" value="NZ_JPWB01000007.1"/>
</dbReference>
<dbReference type="NCBIfam" id="TIGR00221">
    <property type="entry name" value="nagA"/>
    <property type="match status" value="1"/>
</dbReference>
<comment type="similarity">
    <text evidence="1 5">Belongs to the metallo-dependent hydrolases superfamily. NagA family.</text>
</comment>
<dbReference type="CDD" id="cd00854">
    <property type="entry name" value="NagA"/>
    <property type="match status" value="1"/>
</dbReference>
<organism evidence="10 11">
    <name type="scientific">Thalassospira profundimaris</name>
    <dbReference type="NCBI Taxonomy" id="502049"/>
    <lineage>
        <taxon>Bacteria</taxon>
        <taxon>Pseudomonadati</taxon>
        <taxon>Pseudomonadota</taxon>
        <taxon>Alphaproteobacteria</taxon>
        <taxon>Rhodospirillales</taxon>
        <taxon>Thalassospiraceae</taxon>
        <taxon>Thalassospira</taxon>
    </lineage>
</organism>
<dbReference type="SUPFAM" id="SSF51338">
    <property type="entry name" value="Composite domain of metallo-dependent hydrolases"/>
    <property type="match status" value="1"/>
</dbReference>
<dbReference type="Gene3D" id="2.30.40.10">
    <property type="entry name" value="Urease, subunit C, domain 1"/>
    <property type="match status" value="1"/>
</dbReference>
<feature type="binding site" evidence="7">
    <location>
        <position position="226"/>
    </location>
    <ligand>
        <name>substrate</name>
    </ligand>
</feature>
<dbReference type="PIRSF" id="PIRSF038994">
    <property type="entry name" value="NagA"/>
    <property type="match status" value="1"/>
</dbReference>
<accession>A0A367V5Z8</accession>
<keyword evidence="2 8" id="KW-0479">Metal-binding</keyword>
<dbReference type="InterPro" id="IPR003764">
    <property type="entry name" value="GlcNAc_6-P_deAcase"/>
</dbReference>
<evidence type="ECO:0000256" key="5">
    <source>
        <dbReference type="PIRNR" id="PIRNR038994"/>
    </source>
</evidence>
<feature type="domain" description="Amidohydrolase-related" evidence="9">
    <location>
        <begin position="53"/>
        <end position="376"/>
    </location>
</feature>
<feature type="active site" description="Proton donor/acceptor" evidence="6">
    <location>
        <position position="273"/>
    </location>
</feature>
<evidence type="ECO:0000259" key="9">
    <source>
        <dbReference type="Pfam" id="PF01979"/>
    </source>
</evidence>
<dbReference type="Proteomes" id="UP000253061">
    <property type="component" value="Unassembled WGS sequence"/>
</dbReference>
<protein>
    <submittedName>
        <fullName evidence="10">N-acetylglucosamine 6-phosphate deacetylase</fullName>
    </submittedName>
</protein>
<feature type="binding site" evidence="8">
    <location>
        <position position="194"/>
    </location>
    <ligand>
        <name>Zn(2+)</name>
        <dbReference type="ChEBI" id="CHEBI:29105"/>
    </ligand>
</feature>
<comment type="caution">
    <text evidence="10">The sequence shown here is derived from an EMBL/GenBank/DDBJ whole genome shotgun (WGS) entry which is preliminary data.</text>
</comment>
<evidence type="ECO:0000313" key="11">
    <source>
        <dbReference type="Proteomes" id="UP000253061"/>
    </source>
</evidence>
<evidence type="ECO:0000256" key="4">
    <source>
        <dbReference type="ARBA" id="ARBA00023277"/>
    </source>
</evidence>
<feature type="binding site" evidence="7">
    <location>
        <position position="141"/>
    </location>
    <ligand>
        <name>substrate</name>
    </ligand>
</feature>
<dbReference type="GO" id="GO:0006046">
    <property type="term" value="P:N-acetylglucosamine catabolic process"/>
    <property type="evidence" value="ECO:0007669"/>
    <property type="project" value="TreeGrafter"/>
</dbReference>
<dbReference type="InterPro" id="IPR011059">
    <property type="entry name" value="Metal-dep_hydrolase_composite"/>
</dbReference>
<feature type="binding site" evidence="7">
    <location>
        <position position="250"/>
    </location>
    <ligand>
        <name>substrate</name>
    </ligand>
</feature>
<evidence type="ECO:0000256" key="6">
    <source>
        <dbReference type="PIRSR" id="PIRSR038994-1"/>
    </source>
</evidence>
<dbReference type="EMBL" id="JPWB01000007">
    <property type="protein sequence ID" value="RCK20636.1"/>
    <property type="molecule type" value="Genomic_DNA"/>
</dbReference>